<reference evidence="1 2" key="1">
    <citation type="journal article" date="2014" name="Nat. Commun.">
        <title>Klebsormidium flaccidum genome reveals primary factors for plant terrestrial adaptation.</title>
        <authorList>
            <person name="Hori K."/>
            <person name="Maruyama F."/>
            <person name="Fujisawa T."/>
            <person name="Togashi T."/>
            <person name="Yamamoto N."/>
            <person name="Seo M."/>
            <person name="Sato S."/>
            <person name="Yamada T."/>
            <person name="Mori H."/>
            <person name="Tajima N."/>
            <person name="Moriyama T."/>
            <person name="Ikeuchi M."/>
            <person name="Watanabe M."/>
            <person name="Wada H."/>
            <person name="Kobayashi K."/>
            <person name="Saito M."/>
            <person name="Masuda T."/>
            <person name="Sasaki-Sekimoto Y."/>
            <person name="Mashiguchi K."/>
            <person name="Awai K."/>
            <person name="Shimojima M."/>
            <person name="Masuda S."/>
            <person name="Iwai M."/>
            <person name="Nobusawa T."/>
            <person name="Narise T."/>
            <person name="Kondo S."/>
            <person name="Saito H."/>
            <person name="Sato R."/>
            <person name="Murakawa M."/>
            <person name="Ihara Y."/>
            <person name="Oshima-Yamada Y."/>
            <person name="Ohtaka K."/>
            <person name="Satoh M."/>
            <person name="Sonobe K."/>
            <person name="Ishii M."/>
            <person name="Ohtani R."/>
            <person name="Kanamori-Sato M."/>
            <person name="Honoki R."/>
            <person name="Miyazaki D."/>
            <person name="Mochizuki H."/>
            <person name="Umetsu J."/>
            <person name="Higashi K."/>
            <person name="Shibata D."/>
            <person name="Kamiya Y."/>
            <person name="Sato N."/>
            <person name="Nakamura Y."/>
            <person name="Tabata S."/>
            <person name="Ida S."/>
            <person name="Kurokawa K."/>
            <person name="Ohta H."/>
        </authorList>
    </citation>
    <scope>NUCLEOTIDE SEQUENCE [LARGE SCALE GENOMIC DNA]</scope>
    <source>
        <strain evidence="1 2">NIES-2285</strain>
    </source>
</reference>
<accession>A0A1Y1IFA2</accession>
<sequence>MAHVSKGDHAGDLGNALRYFSWALRRVSKLREAHDSDEIASLMADVAQVYGWVRVLAATHTVAASETRTKFVDKVQDLYNLGYCAEEIYGDSPLGDSMHTGDNLVRRATKLAEVWRSFERIARELHTACNALADFDRPAHDAFVDIAFLPLHYGQPFPAFVTALADEAARGLEIRFCFGEASLTLLPFGKPEQASEEGHTLIKGGVLAELTAEGFPDFEGKATMAIMYKGRELFPVETTEVRIQTTPKATYVHGAIDSDIHVPVVNVVYKEGTIRYGFCSTGHCKDLSSWI</sequence>
<dbReference type="AlphaFoldDB" id="A0A1Y1IFA2"/>
<protein>
    <submittedName>
        <fullName evidence="1">Uncharacterized protein</fullName>
    </submittedName>
</protein>
<organism evidence="1 2">
    <name type="scientific">Klebsormidium nitens</name>
    <name type="common">Green alga</name>
    <name type="synonym">Ulothrix nitens</name>
    <dbReference type="NCBI Taxonomy" id="105231"/>
    <lineage>
        <taxon>Eukaryota</taxon>
        <taxon>Viridiplantae</taxon>
        <taxon>Streptophyta</taxon>
        <taxon>Klebsormidiophyceae</taxon>
        <taxon>Klebsormidiales</taxon>
        <taxon>Klebsormidiaceae</taxon>
        <taxon>Klebsormidium</taxon>
    </lineage>
</organism>
<name>A0A1Y1IFA2_KLENI</name>
<evidence type="ECO:0000313" key="2">
    <source>
        <dbReference type="Proteomes" id="UP000054558"/>
    </source>
</evidence>
<proteinExistence type="predicted"/>
<keyword evidence="2" id="KW-1185">Reference proteome</keyword>
<dbReference type="Proteomes" id="UP000054558">
    <property type="component" value="Unassembled WGS sequence"/>
</dbReference>
<evidence type="ECO:0000313" key="1">
    <source>
        <dbReference type="EMBL" id="GAQ88702.1"/>
    </source>
</evidence>
<dbReference type="EMBL" id="DF237402">
    <property type="protein sequence ID" value="GAQ88702.1"/>
    <property type="molecule type" value="Genomic_DNA"/>
</dbReference>
<gene>
    <name evidence="1" type="ORF">KFL_004530060</name>
</gene>